<keyword evidence="1" id="KW-0812">Transmembrane</keyword>
<organism evidence="2 3">
    <name type="scientific">Pyxidicoccus parkwayensis</name>
    <dbReference type="NCBI Taxonomy" id="2813578"/>
    <lineage>
        <taxon>Bacteria</taxon>
        <taxon>Pseudomonadati</taxon>
        <taxon>Myxococcota</taxon>
        <taxon>Myxococcia</taxon>
        <taxon>Myxococcales</taxon>
        <taxon>Cystobacterineae</taxon>
        <taxon>Myxococcaceae</taxon>
        <taxon>Pyxidicoccus</taxon>
    </lineage>
</organism>
<feature type="transmembrane region" description="Helical" evidence="1">
    <location>
        <begin position="256"/>
        <end position="274"/>
    </location>
</feature>
<keyword evidence="1" id="KW-0472">Membrane</keyword>
<protein>
    <submittedName>
        <fullName evidence="2">Uncharacterized protein</fullName>
    </submittedName>
</protein>
<feature type="transmembrane region" description="Helical" evidence="1">
    <location>
        <begin position="202"/>
        <end position="222"/>
    </location>
</feature>
<accession>A0ABX7NYB6</accession>
<sequence>MKLSPGRAFALFAVTSGIAVLVGCIVVAVSEDSEAAWARNAWVWAAGALISFVMARAATQRMAWGCLLLTPAVMVATLFSSGPSGVHRWVVLGPFWLNAAELLLPMTVVAWAEAVARRSPLWASVSVIGVILALQPDASQAVALAGAVIAVLLTVPSSNVFRLLVAVVPVAAAMVAIFRPDLLQPVPEVEGIIGLALETSPALAVLAVLALAGAVLSPLAAVAGSRAAAVGLTVYFALSALAPCLGAFPVPLVGMGVSPILGAWFGMGLLAAGLRDRAVSPISASHAA</sequence>
<feature type="transmembrane region" description="Helical" evidence="1">
    <location>
        <begin position="9"/>
        <end position="30"/>
    </location>
</feature>
<dbReference type="PRINTS" id="PR01414">
    <property type="entry name" value="CCMBBIOGNSIS"/>
</dbReference>
<feature type="transmembrane region" description="Helical" evidence="1">
    <location>
        <begin position="229"/>
        <end position="250"/>
    </location>
</feature>
<feature type="transmembrane region" description="Helical" evidence="1">
    <location>
        <begin position="36"/>
        <end position="55"/>
    </location>
</feature>
<name>A0ABX7NYB6_9BACT</name>
<reference evidence="2 3" key="1">
    <citation type="submission" date="2021-02" db="EMBL/GenBank/DDBJ databases">
        <title>De Novo genome assembly of isolated myxobacteria.</title>
        <authorList>
            <person name="Stevens D.C."/>
        </authorList>
    </citation>
    <scope>NUCLEOTIDE SEQUENCE [LARGE SCALE GENOMIC DNA]</scope>
    <source>
        <strain evidence="3">SCPEA02</strain>
    </source>
</reference>
<dbReference type="Proteomes" id="UP000662747">
    <property type="component" value="Chromosome"/>
</dbReference>
<feature type="transmembrane region" description="Helical" evidence="1">
    <location>
        <begin position="163"/>
        <end position="182"/>
    </location>
</feature>
<feature type="transmembrane region" description="Helical" evidence="1">
    <location>
        <begin position="141"/>
        <end position="156"/>
    </location>
</feature>
<feature type="transmembrane region" description="Helical" evidence="1">
    <location>
        <begin position="62"/>
        <end position="79"/>
    </location>
</feature>
<gene>
    <name evidence="2" type="ORF">JY651_46205</name>
</gene>
<dbReference type="PROSITE" id="PS51257">
    <property type="entry name" value="PROKAR_LIPOPROTEIN"/>
    <property type="match status" value="1"/>
</dbReference>
<proteinExistence type="predicted"/>
<evidence type="ECO:0000256" key="1">
    <source>
        <dbReference type="SAM" id="Phobius"/>
    </source>
</evidence>
<keyword evidence="1" id="KW-1133">Transmembrane helix</keyword>
<dbReference type="RefSeq" id="WP_206724011.1">
    <property type="nucleotide sequence ID" value="NZ_CP071090.1"/>
</dbReference>
<evidence type="ECO:0000313" key="3">
    <source>
        <dbReference type="Proteomes" id="UP000662747"/>
    </source>
</evidence>
<dbReference type="EMBL" id="CP071090">
    <property type="protein sequence ID" value="QSQ22435.1"/>
    <property type="molecule type" value="Genomic_DNA"/>
</dbReference>
<feature type="transmembrane region" description="Helical" evidence="1">
    <location>
        <begin position="91"/>
        <end position="112"/>
    </location>
</feature>
<keyword evidence="3" id="KW-1185">Reference proteome</keyword>
<evidence type="ECO:0000313" key="2">
    <source>
        <dbReference type="EMBL" id="QSQ22435.1"/>
    </source>
</evidence>